<evidence type="ECO:0000313" key="1">
    <source>
        <dbReference type="EMBL" id="KAJ4937865.1"/>
    </source>
</evidence>
<accession>A0AAD6B5Y1</accession>
<keyword evidence="2" id="KW-1185">Reference proteome</keyword>
<protein>
    <submittedName>
        <fullName evidence="1">Uncharacterized protein</fullName>
    </submittedName>
</protein>
<feature type="non-terminal residue" evidence="1">
    <location>
        <position position="115"/>
    </location>
</feature>
<reference evidence="1" key="1">
    <citation type="submission" date="2022-11" db="EMBL/GenBank/DDBJ databases">
        <title>Chromosome-level genome of Pogonophryne albipinna.</title>
        <authorList>
            <person name="Jo E."/>
        </authorList>
    </citation>
    <scope>NUCLEOTIDE SEQUENCE</scope>
    <source>
        <strain evidence="1">SGF0006</strain>
        <tissue evidence="1">Muscle</tissue>
    </source>
</reference>
<comment type="caution">
    <text evidence="1">The sequence shown here is derived from an EMBL/GenBank/DDBJ whole genome shotgun (WGS) entry which is preliminary data.</text>
</comment>
<proteinExistence type="predicted"/>
<name>A0AAD6B5Y1_9TELE</name>
<gene>
    <name evidence="1" type="ORF">JOQ06_002495</name>
</gene>
<feature type="non-terminal residue" evidence="1">
    <location>
        <position position="1"/>
    </location>
</feature>
<sequence>PKTHTDRQWEDSAVTFNPSWAPSELASAGPKEVNKELFQSDVRNRVPKVYQLLLSLTSSPYTREVCAKGKREESDLSIERHSCPRIPLCYGCQTPTDGKSAYAQHASTGRINTDL</sequence>
<dbReference type="Proteomes" id="UP001219934">
    <property type="component" value="Unassembled WGS sequence"/>
</dbReference>
<dbReference type="AlphaFoldDB" id="A0AAD6B5Y1"/>
<evidence type="ECO:0000313" key="2">
    <source>
        <dbReference type="Proteomes" id="UP001219934"/>
    </source>
</evidence>
<organism evidence="1 2">
    <name type="scientific">Pogonophryne albipinna</name>
    <dbReference type="NCBI Taxonomy" id="1090488"/>
    <lineage>
        <taxon>Eukaryota</taxon>
        <taxon>Metazoa</taxon>
        <taxon>Chordata</taxon>
        <taxon>Craniata</taxon>
        <taxon>Vertebrata</taxon>
        <taxon>Euteleostomi</taxon>
        <taxon>Actinopterygii</taxon>
        <taxon>Neopterygii</taxon>
        <taxon>Teleostei</taxon>
        <taxon>Neoteleostei</taxon>
        <taxon>Acanthomorphata</taxon>
        <taxon>Eupercaria</taxon>
        <taxon>Perciformes</taxon>
        <taxon>Notothenioidei</taxon>
        <taxon>Pogonophryne</taxon>
    </lineage>
</organism>
<dbReference type="EMBL" id="JAPTMU010000009">
    <property type="protein sequence ID" value="KAJ4937865.1"/>
    <property type="molecule type" value="Genomic_DNA"/>
</dbReference>